<feature type="signal peptide" evidence="3">
    <location>
        <begin position="1"/>
        <end position="29"/>
    </location>
</feature>
<organism evidence="5">
    <name type="scientific">uncultured Chloroflexota bacterium</name>
    <dbReference type="NCBI Taxonomy" id="166587"/>
    <lineage>
        <taxon>Bacteria</taxon>
        <taxon>Bacillati</taxon>
        <taxon>Chloroflexota</taxon>
        <taxon>environmental samples</taxon>
    </lineage>
</organism>
<dbReference type="PROSITE" id="PS51257">
    <property type="entry name" value="PROKAR_LIPOPROTEIN"/>
    <property type="match status" value="1"/>
</dbReference>
<dbReference type="AlphaFoldDB" id="A0A6J4HZX3"/>
<dbReference type="Pfam" id="PF13616">
    <property type="entry name" value="Rotamase_3"/>
    <property type="match status" value="1"/>
</dbReference>
<evidence type="ECO:0000256" key="2">
    <source>
        <dbReference type="SAM" id="MobiDB-lite"/>
    </source>
</evidence>
<dbReference type="InterPro" id="IPR000297">
    <property type="entry name" value="PPIase_PpiC"/>
</dbReference>
<evidence type="ECO:0000256" key="3">
    <source>
        <dbReference type="SAM" id="SignalP"/>
    </source>
</evidence>
<dbReference type="InterPro" id="IPR046357">
    <property type="entry name" value="PPIase_dom_sf"/>
</dbReference>
<gene>
    <name evidence="5" type="ORF">AVDCRST_MAG77-1402</name>
</gene>
<keyword evidence="1" id="KW-0697">Rotamase</keyword>
<accession>A0A6J4HZX3</accession>
<feature type="compositionally biased region" description="Polar residues" evidence="2">
    <location>
        <begin position="74"/>
        <end position="83"/>
    </location>
</feature>
<evidence type="ECO:0000259" key="4">
    <source>
        <dbReference type="PROSITE" id="PS50198"/>
    </source>
</evidence>
<dbReference type="PROSITE" id="PS50198">
    <property type="entry name" value="PPIC_PPIASE_2"/>
    <property type="match status" value="1"/>
</dbReference>
<keyword evidence="1" id="KW-0413">Isomerase</keyword>
<name>A0A6J4HZX3_9CHLR</name>
<protein>
    <recommendedName>
        <fullName evidence="4">PpiC domain-containing protein</fullName>
    </recommendedName>
</protein>
<reference evidence="5" key="1">
    <citation type="submission" date="2020-02" db="EMBL/GenBank/DDBJ databases">
        <authorList>
            <person name="Meier V. D."/>
        </authorList>
    </citation>
    <scope>NUCLEOTIDE SEQUENCE</scope>
    <source>
        <strain evidence="5">AVDCRST_MAG77</strain>
    </source>
</reference>
<feature type="chain" id="PRO_5026726405" description="PpiC domain-containing protein" evidence="3">
    <location>
        <begin position="30"/>
        <end position="221"/>
    </location>
</feature>
<evidence type="ECO:0000313" key="5">
    <source>
        <dbReference type="EMBL" id="CAA9238755.1"/>
    </source>
</evidence>
<feature type="compositionally biased region" description="Low complexity" evidence="2">
    <location>
        <begin position="50"/>
        <end position="73"/>
    </location>
</feature>
<feature type="compositionally biased region" description="Low complexity" evidence="2">
    <location>
        <begin position="84"/>
        <end position="96"/>
    </location>
</feature>
<dbReference type="EMBL" id="CADCTC010000090">
    <property type="protein sequence ID" value="CAA9238755.1"/>
    <property type="molecule type" value="Genomic_DNA"/>
</dbReference>
<sequence>MITRKQSFNAPRRALFSAALTPLAAMALAACETAQEPSAAQRVQGGARPTSVAPGTSGTVSGSAGAAANTTATRGTPVSGTTNAGAQGAPGPQGAQGAEGGAEPERVQVQHILIGFRGSVPGKPITRTQEEARVLAYDLLQKAQAGADFDALVREHTDDSPPGIYGMTNRGVTPNRGEFARDGMVGAFGNVGFRLPVGGYGVADFDQRTSPYGYHIIKRVR</sequence>
<feature type="domain" description="PpiC" evidence="4">
    <location>
        <begin position="104"/>
        <end position="221"/>
    </location>
</feature>
<dbReference type="Gene3D" id="3.10.50.40">
    <property type="match status" value="1"/>
</dbReference>
<evidence type="ECO:0000256" key="1">
    <source>
        <dbReference type="PROSITE-ProRule" id="PRU00278"/>
    </source>
</evidence>
<keyword evidence="3" id="KW-0732">Signal</keyword>
<dbReference type="SUPFAM" id="SSF54534">
    <property type="entry name" value="FKBP-like"/>
    <property type="match status" value="1"/>
</dbReference>
<proteinExistence type="predicted"/>
<dbReference type="GO" id="GO:0003755">
    <property type="term" value="F:peptidyl-prolyl cis-trans isomerase activity"/>
    <property type="evidence" value="ECO:0007669"/>
    <property type="project" value="UniProtKB-KW"/>
</dbReference>
<feature type="region of interest" description="Disordered" evidence="2">
    <location>
        <begin position="39"/>
        <end position="103"/>
    </location>
</feature>